<dbReference type="OrthoDB" id="2017365at2759"/>
<feature type="compositionally biased region" description="Basic and acidic residues" evidence="1">
    <location>
        <begin position="592"/>
        <end position="635"/>
    </location>
</feature>
<feature type="compositionally biased region" description="Basic and acidic residues" evidence="1">
    <location>
        <begin position="339"/>
        <end position="350"/>
    </location>
</feature>
<dbReference type="Proteomes" id="UP000502823">
    <property type="component" value="Unassembled WGS sequence"/>
</dbReference>
<feature type="region of interest" description="Disordered" evidence="1">
    <location>
        <begin position="652"/>
        <end position="733"/>
    </location>
</feature>
<dbReference type="EMBL" id="BLKM01000078">
    <property type="protein sequence ID" value="GFG28721.1"/>
    <property type="molecule type" value="Genomic_DNA"/>
</dbReference>
<dbReference type="AlphaFoldDB" id="A0A6L2P8T3"/>
<feature type="compositionally biased region" description="Pro residues" evidence="1">
    <location>
        <begin position="256"/>
        <end position="286"/>
    </location>
</feature>
<feature type="compositionally biased region" description="Acidic residues" evidence="1">
    <location>
        <begin position="567"/>
        <end position="581"/>
    </location>
</feature>
<evidence type="ECO:0000313" key="2">
    <source>
        <dbReference type="EMBL" id="GFG28721.1"/>
    </source>
</evidence>
<feature type="compositionally biased region" description="Low complexity" evidence="1">
    <location>
        <begin position="287"/>
        <end position="326"/>
    </location>
</feature>
<comment type="caution">
    <text evidence="2">The sequence shown here is derived from an EMBL/GenBank/DDBJ whole genome shotgun (WGS) entry which is preliminary data.</text>
</comment>
<protein>
    <submittedName>
        <fullName evidence="2">Uncharacterized protein</fullName>
    </submittedName>
</protein>
<keyword evidence="3" id="KW-1185">Reference proteome</keyword>
<feature type="region of interest" description="Disordered" evidence="1">
    <location>
        <begin position="201"/>
        <end position="393"/>
    </location>
</feature>
<feature type="compositionally biased region" description="Basic residues" evidence="1">
    <location>
        <begin position="724"/>
        <end position="733"/>
    </location>
</feature>
<accession>A0A6L2P8T3</accession>
<feature type="compositionally biased region" description="Basic and acidic residues" evidence="1">
    <location>
        <begin position="528"/>
        <end position="546"/>
    </location>
</feature>
<feature type="compositionally biased region" description="Polar residues" evidence="1">
    <location>
        <begin position="103"/>
        <end position="123"/>
    </location>
</feature>
<name>A0A6L2P8T3_COPFO</name>
<evidence type="ECO:0000313" key="3">
    <source>
        <dbReference type="Proteomes" id="UP000502823"/>
    </source>
</evidence>
<feature type="region of interest" description="Disordered" evidence="1">
    <location>
        <begin position="1"/>
        <end position="187"/>
    </location>
</feature>
<feature type="region of interest" description="Disordered" evidence="1">
    <location>
        <begin position="521"/>
        <end position="639"/>
    </location>
</feature>
<reference evidence="3" key="1">
    <citation type="submission" date="2020-01" db="EMBL/GenBank/DDBJ databases">
        <title>Draft genome sequence of the Termite Coptotermes fromosanus.</title>
        <authorList>
            <person name="Itakura S."/>
            <person name="Yosikawa Y."/>
            <person name="Umezawa K."/>
        </authorList>
    </citation>
    <scope>NUCLEOTIDE SEQUENCE [LARGE SCALE GENOMIC DNA]</scope>
</reference>
<gene>
    <name evidence="2" type="ORF">Cfor_06002</name>
</gene>
<dbReference type="InParanoid" id="A0A6L2P8T3"/>
<feature type="compositionally biased region" description="Polar residues" evidence="1">
    <location>
        <begin position="698"/>
        <end position="710"/>
    </location>
</feature>
<feature type="compositionally biased region" description="Low complexity" evidence="1">
    <location>
        <begin position="210"/>
        <end position="240"/>
    </location>
</feature>
<evidence type="ECO:0000256" key="1">
    <source>
        <dbReference type="SAM" id="MobiDB-lite"/>
    </source>
</evidence>
<sequence>MSASAVKPALPTAGAQAPKVGSGAPPATTNNPPPPAGGPKVLPATGSPNKSVALPSANHAAVGSVPLSLVQEHKTGGGGLTQQPPPRTPEKTKEHPVTLGVKPTSNGVEGSVNRPTATSQPSSESKKVDEGAAAAPVLNHSADVAQAAATPPQTQGLAAGQQTQNNPLVSGAQPSPPKPQPAAVLAGAANHSALVNVTNKLEGIGGEGKPSIPEESAEPAPVTVPFVSTSVTSTQHQQPQVAPPQQPSPSQHLAPPQQPQPPPPPPQQQQTQLPPPPQQQTQPAPPQQLQSPLTPQPQQTSLQQQQQQLHPPAPLQQQVPLLPTQQEHYKPTSSLADTSKPRTEAPKPEFKVATPPRNSKRKREIKPPTEGAKAPAADQDDRKSKRVRTQTQPYQSPLPELTYIAKLKTFVKSPDDKLIVFYKNEFLAVRNAEGSFYICQAMQNIYKSSPRIRIRWLSQEKKDNKPTEVYIPDFYDATDFDCILTNLELKKLDKNRYQLPEEERERTQSILKRALDVEKGVSESAPVTEEHPDGLDLSLFRDESQLKKRKSLKRTSRRKENPSGAEDGYEGLTGDDESEEEEVKKKKPKPNKRVERPKVSAKEKVKTKEKPVEKRAERISERGRDRGLASKRRSESVAAAAAVKNAAVKQTVAKHAAVRQAASKAPERKPKVVVKPTKKPEPVAESSIPTRSTKTRSAKVTPQPKSSPVTRTKEREHRGAIPAKGRKKSGKKA</sequence>
<feature type="compositionally biased region" description="Low complexity" evidence="1">
    <location>
        <begin position="145"/>
        <end position="166"/>
    </location>
</feature>
<feature type="compositionally biased region" description="Basic residues" evidence="1">
    <location>
        <begin position="547"/>
        <end position="557"/>
    </location>
</feature>
<proteinExistence type="predicted"/>
<organism evidence="2 3">
    <name type="scientific">Coptotermes formosanus</name>
    <name type="common">Formosan subterranean termite</name>
    <dbReference type="NCBI Taxonomy" id="36987"/>
    <lineage>
        <taxon>Eukaryota</taxon>
        <taxon>Metazoa</taxon>
        <taxon>Ecdysozoa</taxon>
        <taxon>Arthropoda</taxon>
        <taxon>Hexapoda</taxon>
        <taxon>Insecta</taxon>
        <taxon>Pterygota</taxon>
        <taxon>Neoptera</taxon>
        <taxon>Polyneoptera</taxon>
        <taxon>Dictyoptera</taxon>
        <taxon>Blattodea</taxon>
        <taxon>Blattoidea</taxon>
        <taxon>Termitoidae</taxon>
        <taxon>Rhinotermitidae</taxon>
        <taxon>Coptotermes</taxon>
    </lineage>
</organism>